<dbReference type="EMBL" id="CM047587">
    <property type="protein sequence ID" value="KAI9907678.1"/>
    <property type="molecule type" value="Genomic_DNA"/>
</dbReference>
<reference evidence="1 2" key="1">
    <citation type="journal article" date="2022" name="bioRxiv">
        <title>The genome of the oomycete Peronosclerospora sorghi, a cosmopolitan pathogen of maize and sorghum, is inflated with dispersed pseudogenes.</title>
        <authorList>
            <person name="Fletcher K."/>
            <person name="Martin F."/>
            <person name="Isakeit T."/>
            <person name="Cavanaugh K."/>
            <person name="Magill C."/>
            <person name="Michelmore R."/>
        </authorList>
    </citation>
    <scope>NUCLEOTIDE SEQUENCE [LARGE SCALE GENOMIC DNA]</scope>
    <source>
        <strain evidence="1">P6</strain>
    </source>
</reference>
<organism evidence="1 2">
    <name type="scientific">Peronosclerospora sorghi</name>
    <dbReference type="NCBI Taxonomy" id="230839"/>
    <lineage>
        <taxon>Eukaryota</taxon>
        <taxon>Sar</taxon>
        <taxon>Stramenopiles</taxon>
        <taxon>Oomycota</taxon>
        <taxon>Peronosporomycetes</taxon>
        <taxon>Peronosporales</taxon>
        <taxon>Peronosporaceae</taxon>
        <taxon>Peronosclerospora</taxon>
    </lineage>
</organism>
<protein>
    <submittedName>
        <fullName evidence="1">Uncharacterized protein</fullName>
    </submittedName>
</protein>
<evidence type="ECO:0000313" key="2">
    <source>
        <dbReference type="Proteomes" id="UP001163321"/>
    </source>
</evidence>
<name>A0ACC0VP75_9STRA</name>
<proteinExistence type="predicted"/>
<evidence type="ECO:0000313" key="1">
    <source>
        <dbReference type="EMBL" id="KAI9907678.1"/>
    </source>
</evidence>
<accession>A0ACC0VP75</accession>
<keyword evidence="2" id="KW-1185">Reference proteome</keyword>
<dbReference type="Proteomes" id="UP001163321">
    <property type="component" value="Chromosome 8"/>
</dbReference>
<comment type="caution">
    <text evidence="1">The sequence shown here is derived from an EMBL/GenBank/DDBJ whole genome shotgun (WGS) entry which is preliminary data.</text>
</comment>
<sequence>MSRPPGIVGSGSSRGGKSGGSSTRALFFGLCGCFAGAYYGFYLQSKYMEKRRVDAIVEKEARARLAKEKSSTTK</sequence>
<gene>
    <name evidence="1" type="ORF">PsorP6_002967</name>
</gene>